<dbReference type="PANTHER" id="PTHR43633">
    <property type="entry name" value="ALCOHOL DEHYDROGENASE YQHD"/>
    <property type="match status" value="1"/>
</dbReference>
<dbReference type="InterPro" id="IPR044731">
    <property type="entry name" value="BDH-like"/>
</dbReference>
<dbReference type="Gene3D" id="3.40.50.1970">
    <property type="match status" value="1"/>
</dbReference>
<keyword evidence="5" id="KW-1185">Reference proteome</keyword>
<evidence type="ECO:0000259" key="3">
    <source>
        <dbReference type="Pfam" id="PF25137"/>
    </source>
</evidence>
<evidence type="ECO:0000313" key="4">
    <source>
        <dbReference type="EMBL" id="MCM2437936.1"/>
    </source>
</evidence>
<protein>
    <submittedName>
        <fullName evidence="4">Iron-containing alcohol dehydrogenase</fullName>
    </submittedName>
</protein>
<dbReference type="PROSITE" id="PS00060">
    <property type="entry name" value="ADH_IRON_2"/>
    <property type="match status" value="1"/>
</dbReference>
<dbReference type="Proteomes" id="UP001057481">
    <property type="component" value="Unassembled WGS sequence"/>
</dbReference>
<evidence type="ECO:0000313" key="5">
    <source>
        <dbReference type="Proteomes" id="UP001057481"/>
    </source>
</evidence>
<proteinExistence type="predicted"/>
<evidence type="ECO:0000256" key="1">
    <source>
        <dbReference type="ARBA" id="ARBA00023002"/>
    </source>
</evidence>
<sequence>MRNFNFNNFTDIRFGTDQIEAHLHDVLASYGQNVLLVYGGGSIKKNGLYERVMHQLPDLNVFELGGIAPNPKVTSIEAGQKMTKAHNIDVILSIGGGSVIDASKLIASAHYYDGKPWDLVLNTKIRQTLKQLPVVDILTLAATGSEMNKNSVISNPETHQKLGTSGPNSPVVSFLDPTLTYSVSKWQTAAGSIDILSHLTEQYFDQAENTDVQDGMMEGLMRTVIKWAPVALNEPDNYDARANLMWSSTMALNGLVRTGKENGWTVHGIEHELSAYYDVTHGMGLGVLTPRWMRFALNAQTEAKFARYGRNVWHLVGSDVAVAQAAIQATYDWIKALQAPTTLTALGIESNENFAVMAQSAVTLKHLDKVAYVPMTSDDVVALYQASMTTVGFE</sequence>
<dbReference type="InterPro" id="IPR001670">
    <property type="entry name" value="ADH_Fe/GldA"/>
</dbReference>
<dbReference type="CDD" id="cd08187">
    <property type="entry name" value="BDH"/>
    <property type="match status" value="1"/>
</dbReference>
<evidence type="ECO:0000259" key="2">
    <source>
        <dbReference type="Pfam" id="PF00465"/>
    </source>
</evidence>
<dbReference type="InterPro" id="IPR018211">
    <property type="entry name" value="ADH_Fe_CS"/>
</dbReference>
<feature type="domain" description="Fe-containing alcohol dehydrogenase-like C-terminal" evidence="3">
    <location>
        <begin position="188"/>
        <end position="388"/>
    </location>
</feature>
<dbReference type="EMBL" id="JAGMVS010000072">
    <property type="protein sequence ID" value="MCM2437936.1"/>
    <property type="molecule type" value="Genomic_DNA"/>
</dbReference>
<organism evidence="4 5">
    <name type="scientific">Periweissella beninensis</name>
    <dbReference type="NCBI Taxonomy" id="504936"/>
    <lineage>
        <taxon>Bacteria</taxon>
        <taxon>Bacillati</taxon>
        <taxon>Bacillota</taxon>
        <taxon>Bacilli</taxon>
        <taxon>Lactobacillales</taxon>
        <taxon>Lactobacillaceae</taxon>
        <taxon>Periweissella</taxon>
    </lineage>
</organism>
<dbReference type="Gene3D" id="1.20.1090.10">
    <property type="entry name" value="Dehydroquinate synthase-like - alpha domain"/>
    <property type="match status" value="1"/>
</dbReference>
<comment type="caution">
    <text evidence="4">The sequence shown here is derived from an EMBL/GenBank/DDBJ whole genome shotgun (WGS) entry which is preliminary data.</text>
</comment>
<dbReference type="PANTHER" id="PTHR43633:SF1">
    <property type="entry name" value="ALCOHOL DEHYDROGENASE YQHD"/>
    <property type="match status" value="1"/>
</dbReference>
<keyword evidence="1" id="KW-0560">Oxidoreductase</keyword>
<dbReference type="Pfam" id="PF25137">
    <property type="entry name" value="ADH_Fe_C"/>
    <property type="match status" value="1"/>
</dbReference>
<reference evidence="4" key="1">
    <citation type="submission" date="2021-04" db="EMBL/GenBank/DDBJ databases">
        <title>Taxonomic assessment of Weissella genus.</title>
        <authorList>
            <person name="Fanelli F."/>
            <person name="Chieffi D."/>
            <person name="Dell'Aquila A."/>
            <person name="Gyu-Sung C."/>
            <person name="Franz C.M.A.P."/>
            <person name="Fusco V."/>
        </authorList>
    </citation>
    <scope>NUCLEOTIDE SEQUENCE</scope>
    <source>
        <strain evidence="4">LMG 25373</strain>
    </source>
</reference>
<dbReference type="RefSeq" id="WP_205144069.1">
    <property type="nucleotide sequence ID" value="NZ_JAFBDN010000019.1"/>
</dbReference>
<dbReference type="InterPro" id="IPR056798">
    <property type="entry name" value="ADH_Fe_C"/>
</dbReference>
<accession>A0ABT0VJD2</accession>
<dbReference type="SUPFAM" id="SSF56796">
    <property type="entry name" value="Dehydroquinate synthase-like"/>
    <property type="match status" value="1"/>
</dbReference>
<dbReference type="Pfam" id="PF00465">
    <property type="entry name" value="Fe-ADH"/>
    <property type="match status" value="1"/>
</dbReference>
<name>A0ABT0VJD2_9LACO</name>
<feature type="domain" description="Alcohol dehydrogenase iron-type/glycerol dehydrogenase GldA" evidence="2">
    <location>
        <begin position="11"/>
        <end position="177"/>
    </location>
</feature>
<gene>
    <name evidence="4" type="ORF">KAK10_08440</name>
</gene>